<keyword evidence="7" id="KW-0378">Hydrolase</keyword>
<dbReference type="InterPro" id="IPR002152">
    <property type="entry name" value="Glyco_hydro_23"/>
</dbReference>
<dbReference type="InterPro" id="IPR008258">
    <property type="entry name" value="Transglycosylase_SLT_dom_1"/>
</dbReference>
<dbReference type="GO" id="GO:0031640">
    <property type="term" value="P:killing of cells of another organism"/>
    <property type="evidence" value="ECO:0007669"/>
    <property type="project" value="UniProtKB-KW"/>
</dbReference>
<evidence type="ECO:0000256" key="6">
    <source>
        <dbReference type="ARBA" id="ARBA00022638"/>
    </source>
</evidence>
<evidence type="ECO:0000256" key="8">
    <source>
        <dbReference type="ARBA" id="ARBA00023295"/>
    </source>
</evidence>
<reference evidence="11 12" key="1">
    <citation type="submission" date="2024-01" db="EMBL/GenBank/DDBJ databases">
        <authorList>
            <person name="Alioto T."/>
            <person name="Alioto T."/>
            <person name="Gomez Garrido J."/>
        </authorList>
    </citation>
    <scope>NUCLEOTIDE SEQUENCE [LARGE SCALE GENOMIC DNA]</scope>
</reference>
<gene>
    <name evidence="11" type="ORF">FSCOSCO3_A004187</name>
</gene>
<keyword evidence="12" id="KW-1185">Reference proteome</keyword>
<keyword evidence="5" id="KW-0929">Antimicrobial</keyword>
<accession>A0AAV1N1R4</accession>
<dbReference type="PANTHER" id="PTHR31698">
    <property type="entry name" value="LYSOZYME G FAMILY MEMBER"/>
    <property type="match status" value="1"/>
</dbReference>
<dbReference type="EMBL" id="CAWUFR010000013">
    <property type="protein sequence ID" value="CAK6953362.1"/>
    <property type="molecule type" value="Genomic_DNA"/>
</dbReference>
<comment type="caution">
    <text evidence="11">The sequence shown here is derived from an EMBL/GenBank/DDBJ whole genome shotgun (WGS) entry which is preliminary data.</text>
</comment>
<evidence type="ECO:0000256" key="4">
    <source>
        <dbReference type="ARBA" id="ARBA00016485"/>
    </source>
</evidence>
<dbReference type="Pfam" id="PF01464">
    <property type="entry name" value="SLT"/>
    <property type="match status" value="1"/>
</dbReference>
<dbReference type="GO" id="GO:0009253">
    <property type="term" value="P:peptidoglycan catabolic process"/>
    <property type="evidence" value="ECO:0007669"/>
    <property type="project" value="InterPro"/>
</dbReference>
<dbReference type="Proteomes" id="UP001314229">
    <property type="component" value="Unassembled WGS sequence"/>
</dbReference>
<name>A0AAV1N1R4_SCOSC</name>
<feature type="domain" description="Transglycosylase SLT" evidence="10">
    <location>
        <begin position="19"/>
        <end position="124"/>
    </location>
</feature>
<evidence type="ECO:0000256" key="1">
    <source>
        <dbReference type="ARBA" id="ARBA00000632"/>
    </source>
</evidence>
<dbReference type="PANTHER" id="PTHR31698:SF8">
    <property type="entry name" value="LYSOZYME G-RELATED"/>
    <property type="match status" value="1"/>
</dbReference>
<evidence type="ECO:0000256" key="9">
    <source>
        <dbReference type="ARBA" id="ARBA00031262"/>
    </source>
</evidence>
<evidence type="ECO:0000259" key="10">
    <source>
        <dbReference type="Pfam" id="PF01464"/>
    </source>
</evidence>
<keyword evidence="8" id="KW-0326">Glycosidase</keyword>
<organism evidence="11 12">
    <name type="scientific">Scomber scombrus</name>
    <name type="common">Atlantic mackerel</name>
    <name type="synonym">Scomber vernalis</name>
    <dbReference type="NCBI Taxonomy" id="13677"/>
    <lineage>
        <taxon>Eukaryota</taxon>
        <taxon>Metazoa</taxon>
        <taxon>Chordata</taxon>
        <taxon>Craniata</taxon>
        <taxon>Vertebrata</taxon>
        <taxon>Euteleostomi</taxon>
        <taxon>Actinopterygii</taxon>
        <taxon>Neopterygii</taxon>
        <taxon>Teleostei</taxon>
        <taxon>Neoteleostei</taxon>
        <taxon>Acanthomorphata</taxon>
        <taxon>Pelagiaria</taxon>
        <taxon>Scombriformes</taxon>
        <taxon>Scombridae</taxon>
        <taxon>Scomber</taxon>
    </lineage>
</organism>
<proteinExistence type="inferred from homology"/>
<dbReference type="AlphaFoldDB" id="A0AAV1N1R4"/>
<keyword evidence="6" id="KW-0081">Bacteriolytic enzyme</keyword>
<protein>
    <recommendedName>
        <fullName evidence="4">Lysozyme g</fullName>
        <ecNumber evidence="3">3.2.1.17</ecNumber>
    </recommendedName>
    <alternativeName>
        <fullName evidence="9">1,4-beta-N-acetylmuramidase</fullName>
    </alternativeName>
</protein>
<dbReference type="EC" id="3.2.1.17" evidence="3"/>
<dbReference type="GO" id="GO:0003796">
    <property type="term" value="F:lysozyme activity"/>
    <property type="evidence" value="ECO:0007669"/>
    <property type="project" value="UniProtKB-EC"/>
</dbReference>
<evidence type="ECO:0000313" key="11">
    <source>
        <dbReference type="EMBL" id="CAK6953362.1"/>
    </source>
</evidence>
<evidence type="ECO:0000256" key="2">
    <source>
        <dbReference type="ARBA" id="ARBA00008902"/>
    </source>
</evidence>
<comment type="similarity">
    <text evidence="2">Belongs to the glycosyl hydrolase 23 family.</text>
</comment>
<comment type="catalytic activity">
    <reaction evidence="1">
        <text>Hydrolysis of (1-&gt;4)-beta-linkages between N-acetylmuramic acid and N-acetyl-D-glucosamine residues in a peptidoglycan and between N-acetyl-D-glucosamine residues in chitodextrins.</text>
        <dbReference type="EC" id="3.2.1.17"/>
    </reaction>
</comment>
<dbReference type="GO" id="GO:0050830">
    <property type="term" value="P:defense response to Gram-positive bacterium"/>
    <property type="evidence" value="ECO:0007669"/>
    <property type="project" value="TreeGrafter"/>
</dbReference>
<sequence>MAGEAADDLQYINNYKNKIIRASNKLGVKPSIVAGIISRETRGGRGAGLTSDGWGDNGNAFGLMQVDKNWHTPRGEWDSQEHIEQGIGILKDCYNEVAQRFPNMPDKMKGALAAYNMGAQNMNPNNVDAHTTHGNYSSDVYARAQYYARNGY</sequence>
<dbReference type="SUPFAM" id="SSF53955">
    <property type="entry name" value="Lysozyme-like"/>
    <property type="match status" value="1"/>
</dbReference>
<dbReference type="Gene3D" id="1.10.530.10">
    <property type="match status" value="1"/>
</dbReference>
<dbReference type="PRINTS" id="PR00749">
    <property type="entry name" value="LYSOZYMEG"/>
</dbReference>
<evidence type="ECO:0000256" key="5">
    <source>
        <dbReference type="ARBA" id="ARBA00022529"/>
    </source>
</evidence>
<evidence type="ECO:0000256" key="3">
    <source>
        <dbReference type="ARBA" id="ARBA00012732"/>
    </source>
</evidence>
<dbReference type="GO" id="GO:0005576">
    <property type="term" value="C:extracellular region"/>
    <property type="evidence" value="ECO:0007669"/>
    <property type="project" value="TreeGrafter"/>
</dbReference>
<evidence type="ECO:0000256" key="7">
    <source>
        <dbReference type="ARBA" id="ARBA00022801"/>
    </source>
</evidence>
<evidence type="ECO:0000313" key="12">
    <source>
        <dbReference type="Proteomes" id="UP001314229"/>
    </source>
</evidence>
<dbReference type="InterPro" id="IPR023346">
    <property type="entry name" value="Lysozyme-like_dom_sf"/>
</dbReference>